<dbReference type="OrthoDB" id="4837859at2759"/>
<feature type="region of interest" description="Disordered" evidence="1">
    <location>
        <begin position="1"/>
        <end position="28"/>
    </location>
</feature>
<reference evidence="2" key="1">
    <citation type="journal article" date="2020" name="Phytopathology">
        <title>Genome Sequence Resources of Colletotrichum truncatum, C. plurivorum, C. musicola, and C. sojae: Four Species Pathogenic to Soybean (Glycine max).</title>
        <authorList>
            <person name="Rogerio F."/>
            <person name="Boufleur T.R."/>
            <person name="Ciampi-Guillardi M."/>
            <person name="Sukno S.A."/>
            <person name="Thon M.R."/>
            <person name="Massola Junior N.S."/>
            <person name="Baroncelli R."/>
        </authorList>
    </citation>
    <scope>NUCLEOTIDE SEQUENCE</scope>
    <source>
        <strain evidence="2">LFN0074</strain>
    </source>
</reference>
<comment type="caution">
    <text evidence="2">The sequence shown here is derived from an EMBL/GenBank/DDBJ whole genome shotgun (WGS) entry which is preliminary data.</text>
</comment>
<evidence type="ECO:0000256" key="1">
    <source>
        <dbReference type="SAM" id="MobiDB-lite"/>
    </source>
</evidence>
<sequence>MVFGKSSAEEGGEEPKKSLYQRFQDKKTGRDNVISDEDLLKYTSKTRAEINDWAKDRPGVAGNRAAGTLAMGNTTGLGAAAAAGGHGGWGPDAGREPKYPPTQGKSRAEGGVDGVSSKQTRELIAVYENDGLN</sequence>
<dbReference type="Proteomes" id="UP000639643">
    <property type="component" value="Unassembled WGS sequence"/>
</dbReference>
<dbReference type="EMBL" id="WIGM01001059">
    <property type="protein sequence ID" value="KAF6805832.1"/>
    <property type="molecule type" value="Genomic_DNA"/>
</dbReference>
<dbReference type="AlphaFoldDB" id="A0A8H6MQY0"/>
<feature type="region of interest" description="Disordered" evidence="1">
    <location>
        <begin position="81"/>
        <end position="120"/>
    </location>
</feature>
<gene>
    <name evidence="2" type="ORF">CMUS01_14528</name>
</gene>
<accession>A0A8H6MQY0</accession>
<keyword evidence="3" id="KW-1185">Reference proteome</keyword>
<feature type="compositionally biased region" description="Basic and acidic residues" evidence="1">
    <location>
        <begin position="13"/>
        <end position="28"/>
    </location>
</feature>
<name>A0A8H6MQY0_9PEZI</name>
<evidence type="ECO:0000313" key="3">
    <source>
        <dbReference type="Proteomes" id="UP000639643"/>
    </source>
</evidence>
<protein>
    <submittedName>
        <fullName evidence="2">Uncharacterized protein</fullName>
    </submittedName>
</protein>
<organism evidence="2 3">
    <name type="scientific">Colletotrichum musicola</name>
    <dbReference type="NCBI Taxonomy" id="2175873"/>
    <lineage>
        <taxon>Eukaryota</taxon>
        <taxon>Fungi</taxon>
        <taxon>Dikarya</taxon>
        <taxon>Ascomycota</taxon>
        <taxon>Pezizomycotina</taxon>
        <taxon>Sordariomycetes</taxon>
        <taxon>Hypocreomycetidae</taxon>
        <taxon>Glomerellales</taxon>
        <taxon>Glomerellaceae</taxon>
        <taxon>Colletotrichum</taxon>
        <taxon>Colletotrichum orchidearum species complex</taxon>
    </lineage>
</organism>
<proteinExistence type="predicted"/>
<evidence type="ECO:0000313" key="2">
    <source>
        <dbReference type="EMBL" id="KAF6805832.1"/>
    </source>
</evidence>